<dbReference type="PANTHER" id="PTHR42781:SF4">
    <property type="entry name" value="SPERMIDINE_PUTRESCINE IMPORT ATP-BINDING PROTEIN POTA"/>
    <property type="match status" value="1"/>
</dbReference>
<evidence type="ECO:0000313" key="5">
    <source>
        <dbReference type="EMBL" id="OWP64809.1"/>
    </source>
</evidence>
<dbReference type="OrthoDB" id="9802264at2"/>
<gene>
    <name evidence="5" type="ORF">CDA63_00145</name>
</gene>
<dbReference type="InterPro" id="IPR003439">
    <property type="entry name" value="ABC_transporter-like_ATP-bd"/>
</dbReference>
<dbReference type="InterPro" id="IPR008995">
    <property type="entry name" value="Mo/tungstate-bd_C_term_dom"/>
</dbReference>
<dbReference type="Gene3D" id="3.40.50.300">
    <property type="entry name" value="P-loop containing nucleotide triphosphate hydrolases"/>
    <property type="match status" value="1"/>
</dbReference>
<dbReference type="Proteomes" id="UP000197277">
    <property type="component" value="Unassembled WGS sequence"/>
</dbReference>
<organism evidence="5 6">
    <name type="scientific">Hymenobacter amundsenii</name>
    <dbReference type="NCBI Taxonomy" id="2006685"/>
    <lineage>
        <taxon>Bacteria</taxon>
        <taxon>Pseudomonadati</taxon>
        <taxon>Bacteroidota</taxon>
        <taxon>Cytophagia</taxon>
        <taxon>Cytophagales</taxon>
        <taxon>Hymenobacteraceae</taxon>
        <taxon>Hymenobacter</taxon>
    </lineage>
</organism>
<name>A0A246FQ52_9BACT</name>
<keyword evidence="2" id="KW-0547">Nucleotide-binding</keyword>
<dbReference type="PROSITE" id="PS00211">
    <property type="entry name" value="ABC_TRANSPORTER_1"/>
    <property type="match status" value="1"/>
</dbReference>
<dbReference type="InterPro" id="IPR003593">
    <property type="entry name" value="AAA+_ATPase"/>
</dbReference>
<proteinExistence type="predicted"/>
<dbReference type="EMBL" id="NIRR01000001">
    <property type="protein sequence ID" value="OWP64809.1"/>
    <property type="molecule type" value="Genomic_DNA"/>
</dbReference>
<sequence length="332" mass="36051">MPDTDFLAVANISLEERGATVLKNINFEQPLGRKLALAGESGAGKSTLLQVIAGLVQPTAGEVRLTGRRVRGPQEVLVPGHPGIVYLSQKSDLPKSLRVEQVLRYANKRPAAEAQQVYEVCRISGLMARRTNQLSGGEQQRVALARLLLTAPRLLLLDEPFSNLDRVHKQQLQTIIREVGEELRITCLLVSHDPTDTLPWADELMVLERGRLVQQGPPEQVYRQPVSEYVAALFGDYNRLDGAAMRALLAAPSRKLPGSVLLVRPENLVLAPAGHPGVAGIMRAVRFLGSYYEAEVQLAATLIRVRLPAATVAPGVAVVVVLAPDAPVSFID</sequence>
<dbReference type="SUPFAM" id="SSF50331">
    <property type="entry name" value="MOP-like"/>
    <property type="match status" value="1"/>
</dbReference>
<dbReference type="InterPro" id="IPR017871">
    <property type="entry name" value="ABC_transporter-like_CS"/>
</dbReference>
<feature type="domain" description="ABC transporter" evidence="4">
    <location>
        <begin position="7"/>
        <end position="234"/>
    </location>
</feature>
<reference evidence="5 6" key="1">
    <citation type="submission" date="2017-06" db="EMBL/GenBank/DDBJ databases">
        <title>Hymenobacter amundsenii sp. nov. isolated from regoliths in Antarctica.</title>
        <authorList>
            <person name="Sedlacek I."/>
            <person name="Kralova S."/>
            <person name="Pantucek R."/>
            <person name="Svec P."/>
            <person name="Holochova P."/>
            <person name="Stankova E."/>
            <person name="Vrbovska V."/>
            <person name="Busse H.-J."/>
        </authorList>
    </citation>
    <scope>NUCLEOTIDE SEQUENCE [LARGE SCALE GENOMIC DNA]</scope>
    <source>
        <strain evidence="5 6">CCM 8682</strain>
    </source>
</reference>
<dbReference type="RefSeq" id="WP_088462424.1">
    <property type="nucleotide sequence ID" value="NZ_NIRR01000001.1"/>
</dbReference>
<keyword evidence="6" id="KW-1185">Reference proteome</keyword>
<evidence type="ECO:0000256" key="3">
    <source>
        <dbReference type="ARBA" id="ARBA00022840"/>
    </source>
</evidence>
<evidence type="ECO:0000256" key="1">
    <source>
        <dbReference type="ARBA" id="ARBA00022448"/>
    </source>
</evidence>
<keyword evidence="1" id="KW-0813">Transport</keyword>
<dbReference type="Pfam" id="PF00005">
    <property type="entry name" value="ABC_tran"/>
    <property type="match status" value="1"/>
</dbReference>
<dbReference type="GO" id="GO:0005524">
    <property type="term" value="F:ATP binding"/>
    <property type="evidence" value="ECO:0007669"/>
    <property type="project" value="UniProtKB-KW"/>
</dbReference>
<evidence type="ECO:0000313" key="6">
    <source>
        <dbReference type="Proteomes" id="UP000197277"/>
    </source>
</evidence>
<comment type="caution">
    <text evidence="5">The sequence shown here is derived from an EMBL/GenBank/DDBJ whole genome shotgun (WGS) entry which is preliminary data.</text>
</comment>
<evidence type="ECO:0000256" key="2">
    <source>
        <dbReference type="ARBA" id="ARBA00022741"/>
    </source>
</evidence>
<dbReference type="InterPro" id="IPR013611">
    <property type="entry name" value="Transp-assoc_OB_typ2"/>
</dbReference>
<accession>A0A246FQ52</accession>
<keyword evidence="3 5" id="KW-0067">ATP-binding</keyword>
<dbReference type="PROSITE" id="PS50893">
    <property type="entry name" value="ABC_TRANSPORTER_2"/>
    <property type="match status" value="1"/>
</dbReference>
<dbReference type="GO" id="GO:0022857">
    <property type="term" value="F:transmembrane transporter activity"/>
    <property type="evidence" value="ECO:0007669"/>
    <property type="project" value="InterPro"/>
</dbReference>
<dbReference type="SUPFAM" id="SSF52540">
    <property type="entry name" value="P-loop containing nucleoside triphosphate hydrolases"/>
    <property type="match status" value="1"/>
</dbReference>
<dbReference type="GO" id="GO:0016887">
    <property type="term" value="F:ATP hydrolysis activity"/>
    <property type="evidence" value="ECO:0007669"/>
    <property type="project" value="InterPro"/>
</dbReference>
<dbReference type="GO" id="GO:0043190">
    <property type="term" value="C:ATP-binding cassette (ABC) transporter complex"/>
    <property type="evidence" value="ECO:0007669"/>
    <property type="project" value="InterPro"/>
</dbReference>
<dbReference type="Pfam" id="PF08402">
    <property type="entry name" value="TOBE_2"/>
    <property type="match status" value="1"/>
</dbReference>
<dbReference type="AlphaFoldDB" id="A0A246FQ52"/>
<protein>
    <submittedName>
        <fullName evidence="5">ABC transporter ATP-binding protein</fullName>
    </submittedName>
</protein>
<dbReference type="PANTHER" id="PTHR42781">
    <property type="entry name" value="SPERMIDINE/PUTRESCINE IMPORT ATP-BINDING PROTEIN POTA"/>
    <property type="match status" value="1"/>
</dbReference>
<evidence type="ECO:0000259" key="4">
    <source>
        <dbReference type="PROSITE" id="PS50893"/>
    </source>
</evidence>
<dbReference type="SMART" id="SM00382">
    <property type="entry name" value="AAA"/>
    <property type="match status" value="1"/>
</dbReference>
<dbReference type="InterPro" id="IPR027417">
    <property type="entry name" value="P-loop_NTPase"/>
</dbReference>
<dbReference type="InterPro" id="IPR050093">
    <property type="entry name" value="ABC_SmlMolc_Importer"/>
</dbReference>